<dbReference type="InterPro" id="IPR059073">
    <property type="entry name" value="TRMT11_N"/>
</dbReference>
<evidence type="ECO:0000256" key="2">
    <source>
        <dbReference type="ARBA" id="ARBA00022490"/>
    </source>
</evidence>
<dbReference type="PROSITE" id="PS00092">
    <property type="entry name" value="N6_MTASE"/>
    <property type="match status" value="1"/>
</dbReference>
<evidence type="ECO:0000256" key="3">
    <source>
        <dbReference type="ARBA" id="ARBA00022555"/>
    </source>
</evidence>
<dbReference type="GO" id="GO:0000049">
    <property type="term" value="F:tRNA binding"/>
    <property type="evidence" value="ECO:0007669"/>
    <property type="project" value="UniProtKB-UniRule"/>
</dbReference>
<dbReference type="GO" id="GO:0005737">
    <property type="term" value="C:cytoplasm"/>
    <property type="evidence" value="ECO:0007669"/>
    <property type="project" value="UniProtKB-SubCell"/>
</dbReference>
<evidence type="ECO:0000256" key="1">
    <source>
        <dbReference type="ARBA" id="ARBA00004496"/>
    </source>
</evidence>
<comment type="subcellular location">
    <subcellularLocation>
        <location evidence="1">Cytoplasm</location>
    </subcellularLocation>
</comment>
<sequence length="612" mass="68875">MKESMKDINGKGDFLIRFGQAHESFRLAEIEALARIAGVELEVVSYSPSVKKTSINSSSQTPFTHVRLPSVSSAKQIISRSILAQSVHELWGQGDSLSLLHDDVRKSSSHLFARYEQATFRFSVDSFQGSRTKKEQVDLINGFSFVGFEGPIRMKDPEETFTIFEEWEFDPYRTSSRQEGGKGKKSNAVINRSSSTEPKKLYLGRLISHSSRYLITQFDLKKRAYISTTSMDAELALVTANVSLAAPGKLFYDPFVGTGGFPLAAANFGALVFGSDIDGRALRGTAGWTGGTLKPEERCLRGNFEQYGLKGRLGDVWVADLANSPVRTGRGERWLDGIICDPPYGVREGLRILGHRNPPADPSPQVDENGVEKHKKPDFIPPKRPYSFHLMLHDILQFSFATLVDSGRLSFWMPTANDDDLEIPVPSHPGMHVVSVCTQPFNKWSRRLITYRRRSALEMEGETLRKDFEEYMAQMDEARRKERDVREGGGRQADELNPFRKAYFSTERRRIVEEARETMTPALGKLEFKYPDLAGTALESRGEEKSLYAEVLNYVNYVVLYYLYKIERVVVVMDGGRVAEDESPREDLAAKEDSSLAKLLAEERAVGSLKEK</sequence>
<evidence type="ECO:0000259" key="11">
    <source>
        <dbReference type="Pfam" id="PF25904"/>
    </source>
</evidence>
<dbReference type="Gene3D" id="3.40.50.150">
    <property type="entry name" value="Vaccinia Virus protein VP39"/>
    <property type="match status" value="1"/>
</dbReference>
<evidence type="ECO:0000313" key="12">
    <source>
        <dbReference type="EMBL" id="KAJ2902677.1"/>
    </source>
</evidence>
<comment type="caution">
    <text evidence="12">The sequence shown here is derived from an EMBL/GenBank/DDBJ whole genome shotgun (WGS) entry which is preliminary data.</text>
</comment>
<keyword evidence="8 10" id="KW-0694">RNA-binding</keyword>
<evidence type="ECO:0000256" key="9">
    <source>
        <dbReference type="ARBA" id="ARBA00066937"/>
    </source>
</evidence>
<dbReference type="Proteomes" id="UP001201980">
    <property type="component" value="Unassembled WGS sequence"/>
</dbReference>
<keyword evidence="3 10" id="KW-0820">tRNA-binding</keyword>
<reference evidence="12" key="1">
    <citation type="submission" date="2022-07" db="EMBL/GenBank/DDBJ databases">
        <title>Draft genome sequence of Zalerion maritima ATCC 34329, a (micro)plastics degrading marine fungus.</title>
        <authorList>
            <person name="Paco A."/>
            <person name="Goncalves M.F.M."/>
            <person name="Rocha-Santos T.A.P."/>
            <person name="Alves A."/>
        </authorList>
    </citation>
    <scope>NUCLEOTIDE SEQUENCE</scope>
    <source>
        <strain evidence="12">ATCC 34329</strain>
    </source>
</reference>
<gene>
    <name evidence="12" type="ORF">MKZ38_000262</name>
</gene>
<dbReference type="PIRSF" id="PIRSF017259">
    <property type="entry name" value="tRNA_mtfrase_TRM11"/>
    <property type="match status" value="1"/>
</dbReference>
<evidence type="ECO:0000256" key="7">
    <source>
        <dbReference type="ARBA" id="ARBA00022694"/>
    </source>
</evidence>
<protein>
    <recommendedName>
        <fullName evidence="9">tRNA (guanine(10)-N(2))-methyltransferase</fullName>
        <ecNumber evidence="9">2.1.1.214</ecNumber>
    </recommendedName>
</protein>
<evidence type="ECO:0000256" key="10">
    <source>
        <dbReference type="PROSITE-ProRule" id="PRU00959"/>
    </source>
</evidence>
<dbReference type="SUPFAM" id="SSF53335">
    <property type="entry name" value="S-adenosyl-L-methionine-dependent methyltransferases"/>
    <property type="match status" value="1"/>
</dbReference>
<dbReference type="InterPro" id="IPR002052">
    <property type="entry name" value="DNA_methylase_N6_adenine_CS"/>
</dbReference>
<dbReference type="EMBL" id="JAKWBI020000106">
    <property type="protein sequence ID" value="KAJ2902677.1"/>
    <property type="molecule type" value="Genomic_DNA"/>
</dbReference>
<dbReference type="InterPro" id="IPR016691">
    <property type="entry name" value="TRMT11"/>
</dbReference>
<dbReference type="GO" id="GO:0160102">
    <property type="term" value="F:tRNA (guanine(10)-N2)-methyltransferase activity"/>
    <property type="evidence" value="ECO:0007669"/>
    <property type="project" value="UniProtKB-EC"/>
</dbReference>
<dbReference type="GO" id="GO:0032259">
    <property type="term" value="P:methylation"/>
    <property type="evidence" value="ECO:0007669"/>
    <property type="project" value="UniProtKB-UniRule"/>
</dbReference>
<name>A0AAD5WS63_9PEZI</name>
<keyword evidence="4 10" id="KW-0489">Methyltransferase</keyword>
<evidence type="ECO:0000256" key="4">
    <source>
        <dbReference type="ARBA" id="ARBA00022603"/>
    </source>
</evidence>
<evidence type="ECO:0000256" key="6">
    <source>
        <dbReference type="ARBA" id="ARBA00022691"/>
    </source>
</evidence>
<dbReference type="PROSITE" id="PS51627">
    <property type="entry name" value="SAM_MT_TRM11"/>
    <property type="match status" value="1"/>
</dbReference>
<dbReference type="Pfam" id="PF25904">
    <property type="entry name" value="Tmrp11_N"/>
    <property type="match status" value="1"/>
</dbReference>
<keyword evidence="5 10" id="KW-0808">Transferase</keyword>
<organism evidence="12 13">
    <name type="scientific">Zalerion maritima</name>
    <dbReference type="NCBI Taxonomy" id="339359"/>
    <lineage>
        <taxon>Eukaryota</taxon>
        <taxon>Fungi</taxon>
        <taxon>Dikarya</taxon>
        <taxon>Ascomycota</taxon>
        <taxon>Pezizomycotina</taxon>
        <taxon>Sordariomycetes</taxon>
        <taxon>Lulworthiomycetidae</taxon>
        <taxon>Lulworthiales</taxon>
        <taxon>Lulworthiaceae</taxon>
        <taxon>Zalerion</taxon>
    </lineage>
</organism>
<dbReference type="EC" id="2.1.1.214" evidence="9"/>
<dbReference type="PANTHER" id="PTHR13370">
    <property type="entry name" value="RNA METHYLASE-RELATED"/>
    <property type="match status" value="1"/>
</dbReference>
<proteinExistence type="inferred from homology"/>
<evidence type="ECO:0000256" key="8">
    <source>
        <dbReference type="ARBA" id="ARBA00022884"/>
    </source>
</evidence>
<evidence type="ECO:0000256" key="5">
    <source>
        <dbReference type="ARBA" id="ARBA00022679"/>
    </source>
</evidence>
<dbReference type="GO" id="GO:0008033">
    <property type="term" value="P:tRNA processing"/>
    <property type="evidence" value="ECO:0007669"/>
    <property type="project" value="UniProtKB-UniRule"/>
</dbReference>
<dbReference type="PANTHER" id="PTHR13370:SF3">
    <property type="entry name" value="TRNA (GUANINE(10)-N2)-METHYLTRANSFERASE HOMOLOG"/>
    <property type="match status" value="1"/>
</dbReference>
<keyword evidence="6 10" id="KW-0949">S-adenosyl-L-methionine</keyword>
<evidence type="ECO:0000313" key="13">
    <source>
        <dbReference type="Proteomes" id="UP001201980"/>
    </source>
</evidence>
<accession>A0AAD5WS63</accession>
<keyword evidence="13" id="KW-1185">Reference proteome</keyword>
<feature type="domain" description="tRNA (guanine(10)-N(2))-methyltransferase TRMT11 N-terminal" evidence="11">
    <location>
        <begin position="13"/>
        <end position="172"/>
    </location>
</feature>
<comment type="similarity">
    <text evidence="10">Belongs to the class I-like SAM-binding methyltransferase superfamily. TRM11 methyltransferase family.</text>
</comment>
<keyword evidence="2" id="KW-0963">Cytoplasm</keyword>
<keyword evidence="7 10" id="KW-0819">tRNA processing</keyword>
<dbReference type="InterPro" id="IPR029063">
    <property type="entry name" value="SAM-dependent_MTases_sf"/>
</dbReference>
<dbReference type="AlphaFoldDB" id="A0AAD5WS63"/>